<reference evidence="2" key="1">
    <citation type="submission" date="2022-07" db="EMBL/GenBank/DDBJ databases">
        <title>Fungi with potential for degradation of polypropylene.</title>
        <authorList>
            <person name="Gostincar C."/>
        </authorList>
    </citation>
    <scope>NUCLEOTIDE SEQUENCE</scope>
    <source>
        <strain evidence="2">EXF-13287</strain>
    </source>
</reference>
<organism evidence="2 3">
    <name type="scientific">Coniochaeta hoffmannii</name>
    <dbReference type="NCBI Taxonomy" id="91930"/>
    <lineage>
        <taxon>Eukaryota</taxon>
        <taxon>Fungi</taxon>
        <taxon>Dikarya</taxon>
        <taxon>Ascomycota</taxon>
        <taxon>Pezizomycotina</taxon>
        <taxon>Sordariomycetes</taxon>
        <taxon>Sordariomycetidae</taxon>
        <taxon>Coniochaetales</taxon>
        <taxon>Coniochaetaceae</taxon>
        <taxon>Coniochaeta</taxon>
    </lineage>
</organism>
<dbReference type="Proteomes" id="UP001174691">
    <property type="component" value="Unassembled WGS sequence"/>
</dbReference>
<keyword evidence="1" id="KW-0812">Transmembrane</keyword>
<keyword evidence="3" id="KW-1185">Reference proteome</keyword>
<sequence length="299" mass="32497">MSSGKCTTIPRAFSWVLPAQSLVTGVAIYSTVFVFKVGSTPFILAVAALERAVFDTGTPAAATWSYIGLAASCVNVIIALALLTIFLVEGLKTRKPPMTYTSFNGHTTIPGSPMPTFDPNTHVYQQPQYPYQYQYQQPSQPVMTSSHPYPIPPYATTPTPDNKYTLTTTTTTPISPVHTPSPVLFPAAHANRLLSIERICALQSASGSWTYSPELASLVLHWSGREMRRPGPDGGERTSTLAAHDCLRDLCGYVWAAQAARAEGERLTPEELARFGELGWDLGFAKGAMERAVRWAGRG</sequence>
<accession>A0AA38VLE3</accession>
<feature type="transmembrane region" description="Helical" evidence="1">
    <location>
        <begin position="64"/>
        <end position="88"/>
    </location>
</feature>
<keyword evidence="1" id="KW-1133">Transmembrane helix</keyword>
<keyword evidence="1" id="KW-0472">Membrane</keyword>
<comment type="caution">
    <text evidence="2">The sequence shown here is derived from an EMBL/GenBank/DDBJ whole genome shotgun (WGS) entry which is preliminary data.</text>
</comment>
<protein>
    <submittedName>
        <fullName evidence="2">Uncharacterized protein</fullName>
    </submittedName>
</protein>
<dbReference type="EMBL" id="JANBVN010000195">
    <property type="protein sequence ID" value="KAJ9133767.1"/>
    <property type="molecule type" value="Genomic_DNA"/>
</dbReference>
<gene>
    <name evidence="2" type="ORF">NKR19_g8929</name>
</gene>
<evidence type="ECO:0000313" key="3">
    <source>
        <dbReference type="Proteomes" id="UP001174691"/>
    </source>
</evidence>
<name>A0AA38VLE3_9PEZI</name>
<evidence type="ECO:0000256" key="1">
    <source>
        <dbReference type="SAM" id="Phobius"/>
    </source>
</evidence>
<dbReference type="AlphaFoldDB" id="A0AA38VLE3"/>
<feature type="transmembrane region" description="Helical" evidence="1">
    <location>
        <begin position="12"/>
        <end position="35"/>
    </location>
</feature>
<evidence type="ECO:0000313" key="2">
    <source>
        <dbReference type="EMBL" id="KAJ9133767.1"/>
    </source>
</evidence>
<proteinExistence type="predicted"/>